<dbReference type="EMBL" id="VUNF01000004">
    <property type="protein sequence ID" value="MST76863.1"/>
    <property type="molecule type" value="Genomic_DNA"/>
</dbReference>
<protein>
    <submittedName>
        <fullName evidence="1">Uncharacterized protein</fullName>
    </submittedName>
</protein>
<name>A0A6I2TWR6_9BACT</name>
<accession>A0A6I2TWR6</accession>
<comment type="caution">
    <text evidence="1">The sequence shown here is derived from an EMBL/GenBank/DDBJ whole genome shotgun (WGS) entry which is preliminary data.</text>
</comment>
<dbReference type="Proteomes" id="UP000450161">
    <property type="component" value="Unassembled WGS sequence"/>
</dbReference>
<dbReference type="RefSeq" id="WP_154480485.1">
    <property type="nucleotide sequence ID" value="NZ_VUNF01000004.1"/>
</dbReference>
<evidence type="ECO:0000313" key="1">
    <source>
        <dbReference type="EMBL" id="MST76863.1"/>
    </source>
</evidence>
<organism evidence="1 2">
    <name type="scientific">Segatella copri</name>
    <dbReference type="NCBI Taxonomy" id="165179"/>
    <lineage>
        <taxon>Bacteria</taxon>
        <taxon>Pseudomonadati</taxon>
        <taxon>Bacteroidota</taxon>
        <taxon>Bacteroidia</taxon>
        <taxon>Bacteroidales</taxon>
        <taxon>Prevotellaceae</taxon>
        <taxon>Segatella</taxon>
    </lineage>
</organism>
<evidence type="ECO:0000313" key="2">
    <source>
        <dbReference type="Proteomes" id="UP000450161"/>
    </source>
</evidence>
<reference evidence="1 2" key="1">
    <citation type="submission" date="2019-08" db="EMBL/GenBank/DDBJ databases">
        <title>In-depth cultivation of the pig gut microbiome towards novel bacterial diversity and tailored functional studies.</title>
        <authorList>
            <person name="Wylensek D."/>
            <person name="Hitch T.C.A."/>
            <person name="Clavel T."/>
        </authorList>
    </citation>
    <scope>NUCLEOTIDE SEQUENCE [LARGE SCALE GENOMIC DNA]</scope>
    <source>
        <strain evidence="1 2">LKV-178-WT-2C</strain>
    </source>
</reference>
<proteinExistence type="predicted"/>
<gene>
    <name evidence="1" type="ORF">FYJ72_03985</name>
</gene>
<dbReference type="AlphaFoldDB" id="A0A6I2TWR6"/>
<sequence>MFNDYNKEFQFLINVSREAYQKKEDARACLVYAGAKAIQRNKMAFVQKEMTIPQFLDLATTGHTFCNLFNFNPKKEYWIKNSKGQSYQTYPLYCKGENKGAMKIQFKSDKYFQGSQAVFVDVDYTSYKTVPEYLAKLSMQPTCVYMSFSDGIEKSKVKSRRFRLVYVFDEILDQQKFLYVSKSINDQIIADTGEDMEDDCGTRMSQYMNGVYGNDEKYEFDWIYTPRDFCVSGDYYIKPYIEETKEPEPEPEDDPMKFDNQMLNDMESMEYKTFMHLYSTRYKYIYRTEKDAWEDGLYQFTDENYLQLYYYREKVKDGEHRRKKLFWAACLRRLINPEIDPNTLLFNLYVDRERFYDNSDEVMSIACLTRRVRKAFEMTYEELQRFCGATVAYWKANRPYRIFKSGIVELYGSVTCVMKIIRYKELDVLYDRSISLKENIERGLTVPQSTLYRYCADRMIDTNPNRPITEREKRQQKRDLKQEKIALFQKLYDPDKSIRHNKEYLADKGLNISVGTIAEWSKLYYKQDFARQIERLRDNTCFDVDLPVLNFDMDILANEKEPYLEETKSYEMYNWELPPLYWENNNPCMCFS</sequence>